<feature type="compositionally biased region" description="Polar residues" evidence="1">
    <location>
        <begin position="112"/>
        <end position="125"/>
    </location>
</feature>
<dbReference type="OrthoDB" id="10692277at2759"/>
<dbReference type="Proteomes" id="UP000054937">
    <property type="component" value="Unassembled WGS sequence"/>
</dbReference>
<feature type="region of interest" description="Disordered" evidence="1">
    <location>
        <begin position="98"/>
        <end position="143"/>
    </location>
</feature>
<protein>
    <submittedName>
        <fullName evidence="2">Uncharacterized protein</fullName>
    </submittedName>
</protein>
<dbReference type="EMBL" id="LDAU01000220">
    <property type="protein sequence ID" value="KRW99184.1"/>
    <property type="molecule type" value="Genomic_DNA"/>
</dbReference>
<proteinExistence type="predicted"/>
<dbReference type="AlphaFoldDB" id="A0A0V0QAH5"/>
<name>A0A0V0QAH5_PSEPJ</name>
<reference evidence="2 3" key="1">
    <citation type="journal article" date="2015" name="Sci. Rep.">
        <title>Genome of the facultative scuticociliatosis pathogen Pseudocohnilembus persalinus provides insight into its virulence through horizontal gene transfer.</title>
        <authorList>
            <person name="Xiong J."/>
            <person name="Wang G."/>
            <person name="Cheng J."/>
            <person name="Tian M."/>
            <person name="Pan X."/>
            <person name="Warren A."/>
            <person name="Jiang C."/>
            <person name="Yuan D."/>
            <person name="Miao W."/>
        </authorList>
    </citation>
    <scope>NUCLEOTIDE SEQUENCE [LARGE SCALE GENOMIC DNA]</scope>
    <source>
        <strain evidence="2">36N120E</strain>
    </source>
</reference>
<comment type="caution">
    <text evidence="2">The sequence shown here is derived from an EMBL/GenBank/DDBJ whole genome shotgun (WGS) entry which is preliminary data.</text>
</comment>
<gene>
    <name evidence="2" type="ORF">PPERSA_07427</name>
</gene>
<organism evidence="2 3">
    <name type="scientific">Pseudocohnilembus persalinus</name>
    <name type="common">Ciliate</name>
    <dbReference type="NCBI Taxonomy" id="266149"/>
    <lineage>
        <taxon>Eukaryota</taxon>
        <taxon>Sar</taxon>
        <taxon>Alveolata</taxon>
        <taxon>Ciliophora</taxon>
        <taxon>Intramacronucleata</taxon>
        <taxon>Oligohymenophorea</taxon>
        <taxon>Scuticociliatia</taxon>
        <taxon>Philasterida</taxon>
        <taxon>Pseudocohnilembidae</taxon>
        <taxon>Pseudocohnilembus</taxon>
    </lineage>
</organism>
<feature type="compositionally biased region" description="Low complexity" evidence="1">
    <location>
        <begin position="126"/>
        <end position="143"/>
    </location>
</feature>
<accession>A0A0V0QAH5</accession>
<feature type="compositionally biased region" description="Low complexity" evidence="1">
    <location>
        <begin position="7"/>
        <end position="20"/>
    </location>
</feature>
<dbReference type="InParanoid" id="A0A0V0QAH5"/>
<evidence type="ECO:0000313" key="2">
    <source>
        <dbReference type="EMBL" id="KRW99184.1"/>
    </source>
</evidence>
<evidence type="ECO:0000256" key="1">
    <source>
        <dbReference type="SAM" id="MobiDB-lite"/>
    </source>
</evidence>
<feature type="region of interest" description="Disordered" evidence="1">
    <location>
        <begin position="1"/>
        <end position="21"/>
    </location>
</feature>
<keyword evidence="3" id="KW-1185">Reference proteome</keyword>
<sequence>MARKPETPLNNNNLPYTPLNQHKRSDSYNFIVNNTYNAYNYNVNQNKQFNRTTQDFFQSNQHHLNNNLAKTSYNYNIGPLQQQQYQQPISHFNIGTPNNNIANNNKNNTKNFFQTPSMNYHNSQFQGNSYNKSSNGQQQQQQQVEFQLSQENQLKQMKQERSQRNEIKNSQALEELAKMDLAPQQQFKNVYFQENLSHLKNNCMTIYDQILFKKSMIQDNIVLLDTFDFLVTARYIKEQQDQKQLQQQQVFNPNSFDMQNVPFKVKVVLNFRNKSNVNLRDLSVILNSQQGYEKINAEPNKINVKQLLPQESVNQQKQFEKAWNSISKKQKIRTEVIQIQQKIVQSVNHLKNIFPCLIDLTEEFEDKIWKQMGGVFKLINEPLSGKFFVKIYSAPDQKRLFLEIASQNETKRSVMEAFLKFFIFTFCE</sequence>
<feature type="compositionally biased region" description="Low complexity" evidence="1">
    <location>
        <begin position="98"/>
        <end position="111"/>
    </location>
</feature>
<evidence type="ECO:0000313" key="3">
    <source>
        <dbReference type="Proteomes" id="UP000054937"/>
    </source>
</evidence>